<gene>
    <name evidence="1" type="primary">slyX</name>
    <name evidence="3" type="ORF">A10D4_05642</name>
</gene>
<reference evidence="3 4" key="1">
    <citation type="journal article" date="2012" name="J. Bacteriol.">
        <title>Genome Sequence of Idiomarina xiamenensis Type Strain 10-D-4.</title>
        <authorList>
            <person name="Lai Q."/>
            <person name="Wang L."/>
            <person name="Wang W."/>
            <person name="Shao Z."/>
        </authorList>
    </citation>
    <scope>NUCLEOTIDE SEQUENCE [LARGE SCALE GENOMIC DNA]</scope>
    <source>
        <strain evidence="3 4">10-D-4</strain>
    </source>
</reference>
<dbReference type="eggNOG" id="COG2900">
    <property type="taxonomic scope" value="Bacteria"/>
</dbReference>
<dbReference type="Proteomes" id="UP000014115">
    <property type="component" value="Unassembled WGS sequence"/>
</dbReference>
<dbReference type="Gene3D" id="1.20.5.300">
    <property type="match status" value="1"/>
</dbReference>
<dbReference type="AlphaFoldDB" id="K2JLZ2"/>
<proteinExistence type="inferred from homology"/>
<dbReference type="OrthoDB" id="5771733at2"/>
<dbReference type="HAMAP" id="MF_00715">
    <property type="entry name" value="SlyX"/>
    <property type="match status" value="1"/>
</dbReference>
<dbReference type="InterPro" id="IPR007236">
    <property type="entry name" value="SlyX"/>
</dbReference>
<comment type="similarity">
    <text evidence="1">Belongs to the SlyX family.</text>
</comment>
<dbReference type="STRING" id="740709.A10D4_05642"/>
<dbReference type="RefSeq" id="WP_008488274.1">
    <property type="nucleotide sequence ID" value="NZ_AMRG01000005.1"/>
</dbReference>
<evidence type="ECO:0000256" key="2">
    <source>
        <dbReference type="SAM" id="MobiDB-lite"/>
    </source>
</evidence>
<keyword evidence="4" id="KW-1185">Reference proteome</keyword>
<dbReference type="Pfam" id="PF04102">
    <property type="entry name" value="SlyX"/>
    <property type="match status" value="1"/>
</dbReference>
<feature type="region of interest" description="Disordered" evidence="2">
    <location>
        <begin position="55"/>
        <end position="75"/>
    </location>
</feature>
<protein>
    <recommendedName>
        <fullName evidence="1">Protein SlyX homolog</fullName>
    </recommendedName>
</protein>
<accession>K2JLZ2</accession>
<evidence type="ECO:0000313" key="4">
    <source>
        <dbReference type="Proteomes" id="UP000014115"/>
    </source>
</evidence>
<organism evidence="3 4">
    <name type="scientific">Idiomarina xiamenensis 10-D-4</name>
    <dbReference type="NCBI Taxonomy" id="740709"/>
    <lineage>
        <taxon>Bacteria</taxon>
        <taxon>Pseudomonadati</taxon>
        <taxon>Pseudomonadota</taxon>
        <taxon>Gammaproteobacteria</taxon>
        <taxon>Alteromonadales</taxon>
        <taxon>Idiomarinaceae</taxon>
        <taxon>Idiomarina</taxon>
    </lineage>
</organism>
<dbReference type="PANTHER" id="PTHR36508:SF1">
    <property type="entry name" value="PROTEIN SLYX"/>
    <property type="match status" value="1"/>
</dbReference>
<dbReference type="PANTHER" id="PTHR36508">
    <property type="entry name" value="PROTEIN SLYX"/>
    <property type="match status" value="1"/>
</dbReference>
<evidence type="ECO:0000313" key="3">
    <source>
        <dbReference type="EMBL" id="EKE84526.1"/>
    </source>
</evidence>
<evidence type="ECO:0000256" key="1">
    <source>
        <dbReference type="HAMAP-Rule" id="MF_00715"/>
    </source>
</evidence>
<sequence length="75" mass="8567">MTDKALIQRMDKLESQLAFQDDVIDSLNHLVTQQSRELQQLQQQLKLVASKVKNLRDDDALPNADASQEPPPPHY</sequence>
<dbReference type="PATRIC" id="fig|740709.3.peg.1151"/>
<name>K2JLZ2_9GAMM</name>
<dbReference type="EMBL" id="AMRG01000005">
    <property type="protein sequence ID" value="EKE84526.1"/>
    <property type="molecule type" value="Genomic_DNA"/>
</dbReference>
<comment type="caution">
    <text evidence="3">The sequence shown here is derived from an EMBL/GenBank/DDBJ whole genome shotgun (WGS) entry which is preliminary data.</text>
</comment>